<dbReference type="Gene3D" id="1.10.260.40">
    <property type="entry name" value="lambda repressor-like DNA-binding domains"/>
    <property type="match status" value="1"/>
</dbReference>
<dbReference type="SUPFAM" id="SSF47413">
    <property type="entry name" value="lambda repressor-like DNA-binding domains"/>
    <property type="match status" value="1"/>
</dbReference>
<organism evidence="3 4">
    <name type="scientific">Microbispora catharanthi</name>
    <dbReference type="NCBI Taxonomy" id="1712871"/>
    <lineage>
        <taxon>Bacteria</taxon>
        <taxon>Bacillati</taxon>
        <taxon>Actinomycetota</taxon>
        <taxon>Actinomycetes</taxon>
        <taxon>Streptosporangiales</taxon>
        <taxon>Streptosporangiaceae</taxon>
        <taxon>Microbispora</taxon>
    </lineage>
</organism>
<dbReference type="PROSITE" id="PS50943">
    <property type="entry name" value="HTH_CROC1"/>
    <property type="match status" value="1"/>
</dbReference>
<dbReference type="InterPro" id="IPR041413">
    <property type="entry name" value="MLTR_LBD"/>
</dbReference>
<name>A0A5N6BU56_9ACTN</name>
<sequence>MPGNNALGSFLKARRALVRPEDVGLRSSGRRRVAGLRRDELAALAGVSLAYLTRLEQGRDRNPSEQVLDALGAALRLDADLTAHLHALARDAPRRNGGRPRRPRERPAPGTRLLLDAWVDTPAYLRGRRFDVLAANATAIALAPMYRPGRNLVRDVFLDPGARALFPRWDTVAADSVAALRAVAGTDLDDPALRELVEELSAASEDFRRLWERHDVRPTRDETKEFAHPVVGPLVLRRHSLTVGGTDGQVVIAYQAEPGTPSAAALARLTAPARHTGQPPRLRGDLSGTAADSGEAASGDRASRTSAR</sequence>
<evidence type="ECO:0000313" key="4">
    <source>
        <dbReference type="Proteomes" id="UP000313066"/>
    </source>
</evidence>
<dbReference type="Pfam" id="PF17765">
    <property type="entry name" value="MLTR_LBD"/>
    <property type="match status" value="1"/>
</dbReference>
<dbReference type="Gene3D" id="3.30.450.180">
    <property type="match status" value="1"/>
</dbReference>
<evidence type="ECO:0000259" key="2">
    <source>
        <dbReference type="PROSITE" id="PS50943"/>
    </source>
</evidence>
<accession>A0A5N6BU56</accession>
<proteinExistence type="predicted"/>
<dbReference type="RefSeq" id="WP_139575429.1">
    <property type="nucleotide sequence ID" value="NZ_VDMA02000008.1"/>
</dbReference>
<dbReference type="SMART" id="SM00530">
    <property type="entry name" value="HTH_XRE"/>
    <property type="match status" value="1"/>
</dbReference>
<feature type="domain" description="HTH cro/C1-type" evidence="2">
    <location>
        <begin position="31"/>
        <end position="82"/>
    </location>
</feature>
<keyword evidence="4" id="KW-1185">Reference proteome</keyword>
<dbReference type="AlphaFoldDB" id="A0A5N6BU56"/>
<protein>
    <submittedName>
        <fullName evidence="3">Helix-turn-helix domain-containing protein</fullName>
    </submittedName>
</protein>
<dbReference type="Pfam" id="PF13560">
    <property type="entry name" value="HTH_31"/>
    <property type="match status" value="1"/>
</dbReference>
<evidence type="ECO:0000313" key="3">
    <source>
        <dbReference type="EMBL" id="KAB8184024.1"/>
    </source>
</evidence>
<dbReference type="CDD" id="cd00093">
    <property type="entry name" value="HTH_XRE"/>
    <property type="match status" value="1"/>
</dbReference>
<evidence type="ECO:0000256" key="1">
    <source>
        <dbReference type="SAM" id="MobiDB-lite"/>
    </source>
</evidence>
<feature type="region of interest" description="Disordered" evidence="1">
    <location>
        <begin position="271"/>
        <end position="308"/>
    </location>
</feature>
<reference evidence="3 4" key="1">
    <citation type="submission" date="2019-10" db="EMBL/GenBank/DDBJ databases">
        <title>Nonomuraea sp. nov., isolated from Phyllanthus amarus.</title>
        <authorList>
            <person name="Klykleung N."/>
            <person name="Tanasupawat S."/>
        </authorList>
    </citation>
    <scope>NUCLEOTIDE SEQUENCE [LARGE SCALE GENOMIC DNA]</scope>
    <source>
        <strain evidence="3 4">CR1-09</strain>
    </source>
</reference>
<dbReference type="InterPro" id="IPR010982">
    <property type="entry name" value="Lambda_DNA-bd_dom_sf"/>
</dbReference>
<dbReference type="PANTHER" id="PTHR35010">
    <property type="entry name" value="BLL4672 PROTEIN-RELATED"/>
    <property type="match status" value="1"/>
</dbReference>
<gene>
    <name evidence="3" type="ORF">FH610_016910</name>
</gene>
<dbReference type="PANTHER" id="PTHR35010:SF2">
    <property type="entry name" value="BLL4672 PROTEIN"/>
    <property type="match status" value="1"/>
</dbReference>
<dbReference type="GO" id="GO:0003677">
    <property type="term" value="F:DNA binding"/>
    <property type="evidence" value="ECO:0007669"/>
    <property type="project" value="InterPro"/>
</dbReference>
<dbReference type="Proteomes" id="UP000313066">
    <property type="component" value="Unassembled WGS sequence"/>
</dbReference>
<dbReference type="InterPro" id="IPR001387">
    <property type="entry name" value="Cro/C1-type_HTH"/>
</dbReference>
<dbReference type="EMBL" id="VDMA02000008">
    <property type="protein sequence ID" value="KAB8184024.1"/>
    <property type="molecule type" value="Genomic_DNA"/>
</dbReference>
<comment type="caution">
    <text evidence="3">The sequence shown here is derived from an EMBL/GenBank/DDBJ whole genome shotgun (WGS) entry which is preliminary data.</text>
</comment>